<organism evidence="3 4">
    <name type="scientific">Fodinisporobacter ferrooxydans</name>
    <dbReference type="NCBI Taxonomy" id="2901836"/>
    <lineage>
        <taxon>Bacteria</taxon>
        <taxon>Bacillati</taxon>
        <taxon>Bacillota</taxon>
        <taxon>Bacilli</taxon>
        <taxon>Bacillales</taxon>
        <taxon>Alicyclobacillaceae</taxon>
        <taxon>Fodinisporobacter</taxon>
    </lineage>
</organism>
<feature type="region of interest" description="Disordered" evidence="1">
    <location>
        <begin position="1"/>
        <end position="23"/>
    </location>
</feature>
<feature type="compositionally biased region" description="Basic residues" evidence="1">
    <location>
        <begin position="1"/>
        <end position="15"/>
    </location>
</feature>
<accession>A0ABY4CNN3</accession>
<proteinExistence type="predicted"/>
<keyword evidence="2" id="KW-1133">Transmembrane helix</keyword>
<keyword evidence="2" id="KW-0472">Membrane</keyword>
<evidence type="ECO:0000313" key="4">
    <source>
        <dbReference type="Proteomes" id="UP000830167"/>
    </source>
</evidence>
<evidence type="ECO:0000256" key="1">
    <source>
        <dbReference type="SAM" id="MobiDB-lite"/>
    </source>
</evidence>
<feature type="transmembrane region" description="Helical" evidence="2">
    <location>
        <begin position="30"/>
        <end position="53"/>
    </location>
</feature>
<protein>
    <submittedName>
        <fullName evidence="3">Uncharacterized protein</fullName>
    </submittedName>
</protein>
<dbReference type="EMBL" id="CP089291">
    <property type="protein sequence ID" value="UOF91609.1"/>
    <property type="molecule type" value="Genomic_DNA"/>
</dbReference>
<keyword evidence="4" id="KW-1185">Reference proteome</keyword>
<evidence type="ECO:0000256" key="2">
    <source>
        <dbReference type="SAM" id="Phobius"/>
    </source>
</evidence>
<keyword evidence="2" id="KW-0812">Transmembrane</keyword>
<evidence type="ECO:0000313" key="3">
    <source>
        <dbReference type="EMBL" id="UOF91609.1"/>
    </source>
</evidence>
<sequence>MKKQKKNRKSPRQNHRMPERTIRDSRRRRFLRWTSLVLISIMIVSIFAGFFVVKW</sequence>
<dbReference type="RefSeq" id="WP_347438303.1">
    <property type="nucleotide sequence ID" value="NZ_CP089291.1"/>
</dbReference>
<dbReference type="Proteomes" id="UP000830167">
    <property type="component" value="Chromosome"/>
</dbReference>
<reference evidence="3" key="1">
    <citation type="submission" date="2021-12" db="EMBL/GenBank/DDBJ databases">
        <title>Alicyclobacillaceae gen. nov., sp. nov., isolated from chalcocite enrichment system.</title>
        <authorList>
            <person name="Jiang Z."/>
        </authorList>
    </citation>
    <scope>NUCLEOTIDE SEQUENCE</scope>
    <source>
        <strain evidence="3">MYW30-H2</strain>
    </source>
</reference>
<name>A0ABY4CNN3_9BACL</name>
<gene>
    <name evidence="3" type="ORF">LSG31_04990</name>
</gene>